<comment type="caution">
    <text evidence="2">The sequence shown here is derived from an EMBL/GenBank/DDBJ whole genome shotgun (WGS) entry which is preliminary data.</text>
</comment>
<dbReference type="RefSeq" id="WP_161820194.1">
    <property type="nucleotide sequence ID" value="NZ_JAACJS010000015.1"/>
</dbReference>
<dbReference type="EMBL" id="JAACJS010000015">
    <property type="protein sequence ID" value="NCI51930.1"/>
    <property type="molecule type" value="Genomic_DNA"/>
</dbReference>
<proteinExistence type="predicted"/>
<evidence type="ECO:0000313" key="2">
    <source>
        <dbReference type="EMBL" id="NCI51930.1"/>
    </source>
</evidence>
<gene>
    <name evidence="2" type="ORF">GWC95_18545</name>
</gene>
<evidence type="ECO:0000256" key="1">
    <source>
        <dbReference type="SAM" id="MobiDB-lite"/>
    </source>
</evidence>
<feature type="compositionally biased region" description="Polar residues" evidence="1">
    <location>
        <begin position="58"/>
        <end position="76"/>
    </location>
</feature>
<reference evidence="2 3" key="1">
    <citation type="submission" date="2020-01" db="EMBL/GenBank/DDBJ databases">
        <title>Genome analysis.</title>
        <authorList>
            <person name="Wu S."/>
            <person name="Wang G."/>
        </authorList>
    </citation>
    <scope>NUCLEOTIDE SEQUENCE [LARGE SCALE GENOMIC DNA]</scope>
    <source>
        <strain evidence="2 3">SYL130</strain>
    </source>
</reference>
<keyword evidence="3" id="KW-1185">Reference proteome</keyword>
<name>A0ABW9ZZF8_9BACT</name>
<feature type="region of interest" description="Disordered" evidence="1">
    <location>
        <begin position="40"/>
        <end position="81"/>
    </location>
</feature>
<accession>A0ABW9ZZF8</accession>
<evidence type="ECO:0000313" key="3">
    <source>
        <dbReference type="Proteomes" id="UP000753802"/>
    </source>
</evidence>
<organism evidence="2 3">
    <name type="scientific">Sediminibacterium roseum</name>
    <dbReference type="NCBI Taxonomy" id="1978412"/>
    <lineage>
        <taxon>Bacteria</taxon>
        <taxon>Pseudomonadati</taxon>
        <taxon>Bacteroidota</taxon>
        <taxon>Chitinophagia</taxon>
        <taxon>Chitinophagales</taxon>
        <taxon>Chitinophagaceae</taxon>
        <taxon>Sediminibacterium</taxon>
    </lineage>
</organism>
<sequence length="120" mass="13838">MRARRKKDLTARYISCIFMMLALAWLTISLPIVYSAQQITQEKTSKTQQTTQDEESDNPLTNTTEEKTPGNSNSFSEEYLHDSNHTDHFTTELSIKYHIEHYATYVAFYGDLETPPPDQA</sequence>
<dbReference type="Proteomes" id="UP000753802">
    <property type="component" value="Unassembled WGS sequence"/>
</dbReference>
<feature type="compositionally biased region" description="Low complexity" evidence="1">
    <location>
        <begin position="40"/>
        <end position="51"/>
    </location>
</feature>
<protein>
    <submittedName>
        <fullName evidence="2">Uncharacterized protein</fullName>
    </submittedName>
</protein>